<dbReference type="AlphaFoldDB" id="A0A261FIL2"/>
<accession>A0A261FIL2</accession>
<feature type="transmembrane region" description="Helical" evidence="1">
    <location>
        <begin position="179"/>
        <end position="204"/>
    </location>
</feature>
<evidence type="ECO:0000313" key="3">
    <source>
        <dbReference type="Proteomes" id="UP000216871"/>
    </source>
</evidence>
<comment type="caution">
    <text evidence="2">The sequence shown here is derived from an EMBL/GenBank/DDBJ whole genome shotgun (WGS) entry which is preliminary data.</text>
</comment>
<evidence type="ECO:0000313" key="2">
    <source>
        <dbReference type="EMBL" id="OZG58992.1"/>
    </source>
</evidence>
<dbReference type="OrthoDB" id="3267562at2"/>
<protein>
    <submittedName>
        <fullName evidence="2">TadC</fullName>
    </submittedName>
</protein>
<sequence length="205" mass="21660">MSAAWPVAAACCAAIAVWMHSMRGGAAGRLDVSAYGRTNIDAGSSWTMLVLRMVQVALCEGASIPGTLQSVGRAIGGECGDGMERVGAALNRGASWADAWGAVTIETIGESNGRHHVMRRETDEGRKACETLSLVRAALESSWNHGDAPGIRLDAAIEQWDRDERAAIERHAASLSVKLLMPTGLCFLPAFVLIGIIPAIVSFVM</sequence>
<keyword evidence="1" id="KW-0812">Transmembrane</keyword>
<reference evidence="2 3" key="1">
    <citation type="journal article" date="2017" name="BMC Genomics">
        <title>Comparative genomic and phylogenomic analyses of the Bifidobacteriaceae family.</title>
        <authorList>
            <person name="Lugli G.A."/>
            <person name="Milani C."/>
            <person name="Turroni F."/>
            <person name="Duranti S."/>
            <person name="Mancabelli L."/>
            <person name="Mangifesta M."/>
            <person name="Ferrario C."/>
            <person name="Modesto M."/>
            <person name="Mattarelli P."/>
            <person name="Jiri K."/>
            <person name="van Sinderen D."/>
            <person name="Ventura M."/>
        </authorList>
    </citation>
    <scope>NUCLEOTIDE SEQUENCE [LARGE SCALE GENOMIC DNA]</scope>
    <source>
        <strain evidence="2 3">DSM 100196</strain>
    </source>
</reference>
<evidence type="ECO:0000256" key="1">
    <source>
        <dbReference type="SAM" id="Phobius"/>
    </source>
</evidence>
<gene>
    <name evidence="2" type="ORF">BMYO_1533</name>
</gene>
<keyword evidence="1" id="KW-1133">Transmembrane helix</keyword>
<dbReference type="Proteomes" id="UP000216871">
    <property type="component" value="Unassembled WGS sequence"/>
</dbReference>
<name>A0A261FIL2_9BIFI</name>
<keyword evidence="1" id="KW-0472">Membrane</keyword>
<dbReference type="RefSeq" id="WP_094667963.1">
    <property type="nucleotide sequence ID" value="NZ_MWWW01000016.1"/>
</dbReference>
<keyword evidence="3" id="KW-1185">Reference proteome</keyword>
<dbReference type="EMBL" id="MWWW01000016">
    <property type="protein sequence ID" value="OZG58992.1"/>
    <property type="molecule type" value="Genomic_DNA"/>
</dbReference>
<organism evidence="2 3">
    <name type="scientific">Bifidobacterium myosotis</name>
    <dbReference type="NCBI Taxonomy" id="1630166"/>
    <lineage>
        <taxon>Bacteria</taxon>
        <taxon>Bacillati</taxon>
        <taxon>Actinomycetota</taxon>
        <taxon>Actinomycetes</taxon>
        <taxon>Bifidobacteriales</taxon>
        <taxon>Bifidobacteriaceae</taxon>
        <taxon>Bifidobacterium</taxon>
    </lineage>
</organism>
<proteinExistence type="predicted"/>